<reference evidence="1" key="1">
    <citation type="submission" date="2022-02" db="EMBL/GenBank/DDBJ databases">
        <title>Plant Genome Project.</title>
        <authorList>
            <person name="Zhang R.-G."/>
        </authorList>
    </citation>
    <scope>NUCLEOTIDE SEQUENCE</scope>
    <source>
        <strain evidence="1">AT1</strain>
    </source>
</reference>
<proteinExistence type="predicted"/>
<accession>A0ACC0P7P6</accession>
<gene>
    <name evidence="1" type="ORF">RHMOL_Rhmol04G0319700</name>
</gene>
<keyword evidence="2" id="KW-1185">Reference proteome</keyword>
<evidence type="ECO:0000313" key="2">
    <source>
        <dbReference type="Proteomes" id="UP001062846"/>
    </source>
</evidence>
<protein>
    <submittedName>
        <fullName evidence="1">Uncharacterized protein</fullName>
    </submittedName>
</protein>
<evidence type="ECO:0000313" key="1">
    <source>
        <dbReference type="EMBL" id="KAI8561201.1"/>
    </source>
</evidence>
<dbReference type="Proteomes" id="UP001062846">
    <property type="component" value="Chromosome 4"/>
</dbReference>
<name>A0ACC0P7P6_RHOML</name>
<dbReference type="EMBL" id="CM046391">
    <property type="protein sequence ID" value="KAI8561201.1"/>
    <property type="molecule type" value="Genomic_DNA"/>
</dbReference>
<sequence>MKQRSPLLLSILILSDIFICRNLAESVTREEAKQLRDEVREMFYHAFHGYMEHAFPLDELKPLSCEGEDTLGGYALTLIDSLDMLALLGDRERFTESVEWIGKNLRFDINKTVSVFETTIRILGGLLSAHLIASDYSTGMKIPSYDDELLHLSEDLARRLLPAFDTPTGIPFGSVNLLHGVDENESKANHLTFLLYLCSKFGKPPLVTSTAGGGTLTLEFGVLSRLTNNPSEWTQKDAGIGTSIDSFYEYLLKAFMISLQAYLLFGDEECLFIFQEAYEAAMRYLYTDPWYVEVNMNSAALVWPLFNSLQAFWPGLQVLAGDIDPAIRTHAAFFSVWKRYGFTPEGFNLATLSVQHGQKSYPLRPELIESTYWLYKATRDPRYLDAGRDMVASLQYGARCTCGYCHISDVEFHKQEDRMESFFLAETVKYLWLLFDLAAGPDNLVENGPYKYLFSTEGHLLPATPQISLVHEHCSYFGAYCISNHSRQKSYTSDISTDSLETNSTRLCRGPVSSSFVLDSSSQKSTSVSGLIKGVCPGLTHGQKFGISYVASPTDNDASSNESKTAVVQNHPVVVVASPAPQYQKDVQNDHDTNDKESSEAGSRESPTSKSVEGLAVDQTFER</sequence>
<comment type="caution">
    <text evidence="1">The sequence shown here is derived from an EMBL/GenBank/DDBJ whole genome shotgun (WGS) entry which is preliminary data.</text>
</comment>
<organism evidence="1 2">
    <name type="scientific">Rhododendron molle</name>
    <name type="common">Chinese azalea</name>
    <name type="synonym">Azalea mollis</name>
    <dbReference type="NCBI Taxonomy" id="49168"/>
    <lineage>
        <taxon>Eukaryota</taxon>
        <taxon>Viridiplantae</taxon>
        <taxon>Streptophyta</taxon>
        <taxon>Embryophyta</taxon>
        <taxon>Tracheophyta</taxon>
        <taxon>Spermatophyta</taxon>
        <taxon>Magnoliopsida</taxon>
        <taxon>eudicotyledons</taxon>
        <taxon>Gunneridae</taxon>
        <taxon>Pentapetalae</taxon>
        <taxon>asterids</taxon>
        <taxon>Ericales</taxon>
        <taxon>Ericaceae</taxon>
        <taxon>Ericoideae</taxon>
        <taxon>Rhodoreae</taxon>
        <taxon>Rhododendron</taxon>
    </lineage>
</organism>